<protein>
    <submittedName>
        <fullName evidence="2">Uncharacterized protein</fullName>
    </submittedName>
</protein>
<evidence type="ECO:0000313" key="2">
    <source>
        <dbReference type="EMBL" id="KAJ1202810.1"/>
    </source>
</evidence>
<accession>A0AAV7VQ85</accession>
<dbReference type="Proteomes" id="UP001066276">
    <property type="component" value="Chromosome 2_1"/>
</dbReference>
<dbReference type="AlphaFoldDB" id="A0AAV7VQ85"/>
<feature type="compositionally biased region" description="Basic and acidic residues" evidence="1">
    <location>
        <begin position="48"/>
        <end position="59"/>
    </location>
</feature>
<comment type="caution">
    <text evidence="2">The sequence shown here is derived from an EMBL/GenBank/DDBJ whole genome shotgun (WGS) entry which is preliminary data.</text>
</comment>
<dbReference type="EMBL" id="JANPWB010000003">
    <property type="protein sequence ID" value="KAJ1202810.1"/>
    <property type="molecule type" value="Genomic_DNA"/>
</dbReference>
<reference evidence="2" key="1">
    <citation type="journal article" date="2022" name="bioRxiv">
        <title>Sequencing and chromosome-scale assembly of the giantPleurodeles waltlgenome.</title>
        <authorList>
            <person name="Brown T."/>
            <person name="Elewa A."/>
            <person name="Iarovenko S."/>
            <person name="Subramanian E."/>
            <person name="Araus A.J."/>
            <person name="Petzold A."/>
            <person name="Susuki M."/>
            <person name="Suzuki K.-i.T."/>
            <person name="Hayashi T."/>
            <person name="Toyoda A."/>
            <person name="Oliveira C."/>
            <person name="Osipova E."/>
            <person name="Leigh N.D."/>
            <person name="Simon A."/>
            <person name="Yun M.H."/>
        </authorList>
    </citation>
    <scope>NUCLEOTIDE SEQUENCE</scope>
    <source>
        <strain evidence="2">20211129_DDA</strain>
        <tissue evidence="2">Liver</tissue>
    </source>
</reference>
<evidence type="ECO:0000256" key="1">
    <source>
        <dbReference type="SAM" id="MobiDB-lite"/>
    </source>
</evidence>
<keyword evidence="3" id="KW-1185">Reference proteome</keyword>
<proteinExistence type="predicted"/>
<name>A0AAV7VQ85_PLEWA</name>
<feature type="compositionally biased region" description="Gly residues" evidence="1">
    <location>
        <begin position="63"/>
        <end position="74"/>
    </location>
</feature>
<evidence type="ECO:0000313" key="3">
    <source>
        <dbReference type="Proteomes" id="UP001066276"/>
    </source>
</evidence>
<organism evidence="2 3">
    <name type="scientific">Pleurodeles waltl</name>
    <name type="common">Iberian ribbed newt</name>
    <dbReference type="NCBI Taxonomy" id="8319"/>
    <lineage>
        <taxon>Eukaryota</taxon>
        <taxon>Metazoa</taxon>
        <taxon>Chordata</taxon>
        <taxon>Craniata</taxon>
        <taxon>Vertebrata</taxon>
        <taxon>Euteleostomi</taxon>
        <taxon>Amphibia</taxon>
        <taxon>Batrachia</taxon>
        <taxon>Caudata</taxon>
        <taxon>Salamandroidea</taxon>
        <taxon>Salamandridae</taxon>
        <taxon>Pleurodelinae</taxon>
        <taxon>Pleurodeles</taxon>
    </lineage>
</organism>
<feature type="region of interest" description="Disordered" evidence="1">
    <location>
        <begin position="43"/>
        <end position="74"/>
    </location>
</feature>
<sequence length="116" mass="12517">MLNSFAHMELKNCNNEDKNSSNRIGLAGGCSLWLKTHRCQEASVGARQPEEKKDEERVVGHQGTRGGDSGCGGAKGVGKKACCNVRGINGFVGVIDYCVREILCFDDVIDEVRKGS</sequence>
<gene>
    <name evidence="2" type="ORF">NDU88_006605</name>
</gene>